<name>A0ABD0ZHN4_CARAN</name>
<organism evidence="3 4">
    <name type="scientific">Cardamine amara subsp. amara</name>
    <dbReference type="NCBI Taxonomy" id="228776"/>
    <lineage>
        <taxon>Eukaryota</taxon>
        <taxon>Viridiplantae</taxon>
        <taxon>Streptophyta</taxon>
        <taxon>Embryophyta</taxon>
        <taxon>Tracheophyta</taxon>
        <taxon>Spermatophyta</taxon>
        <taxon>Magnoliopsida</taxon>
        <taxon>eudicotyledons</taxon>
        <taxon>Gunneridae</taxon>
        <taxon>Pentapetalae</taxon>
        <taxon>rosids</taxon>
        <taxon>malvids</taxon>
        <taxon>Brassicales</taxon>
        <taxon>Brassicaceae</taxon>
        <taxon>Cardamineae</taxon>
        <taxon>Cardamine</taxon>
    </lineage>
</organism>
<dbReference type="PANTHER" id="PTHR33240">
    <property type="entry name" value="OS08G0508500 PROTEIN"/>
    <property type="match status" value="1"/>
</dbReference>
<proteinExistence type="predicted"/>
<dbReference type="Pfam" id="PF03732">
    <property type="entry name" value="Retrotrans_gag"/>
    <property type="match status" value="1"/>
</dbReference>
<dbReference type="Proteomes" id="UP001558713">
    <property type="component" value="Unassembled WGS sequence"/>
</dbReference>
<feature type="compositionally biased region" description="Basic and acidic residues" evidence="1">
    <location>
        <begin position="649"/>
        <end position="661"/>
    </location>
</feature>
<accession>A0ABD0ZHN4</accession>
<comment type="caution">
    <text evidence="3">The sequence shown here is derived from an EMBL/GenBank/DDBJ whole genome shotgun (WGS) entry which is preliminary data.</text>
</comment>
<dbReference type="AlphaFoldDB" id="A0ABD0ZHN4"/>
<feature type="region of interest" description="Disordered" evidence="1">
    <location>
        <begin position="635"/>
        <end position="676"/>
    </location>
</feature>
<dbReference type="SUPFAM" id="SSF50630">
    <property type="entry name" value="Acid proteases"/>
    <property type="match status" value="1"/>
</dbReference>
<protein>
    <recommendedName>
        <fullName evidence="2">Retrotransposon gag domain-containing protein</fullName>
    </recommendedName>
</protein>
<dbReference type="PANTHER" id="PTHR33240:SF8">
    <property type="entry name" value="OS03G0439900 PROTEIN"/>
    <property type="match status" value="1"/>
</dbReference>
<dbReference type="Gene3D" id="2.40.70.10">
    <property type="entry name" value="Acid Proteases"/>
    <property type="match status" value="1"/>
</dbReference>
<evidence type="ECO:0000313" key="3">
    <source>
        <dbReference type="EMBL" id="KAL1193536.1"/>
    </source>
</evidence>
<feature type="domain" description="Retrotransposon gag" evidence="2">
    <location>
        <begin position="399"/>
        <end position="490"/>
    </location>
</feature>
<dbReference type="EMBL" id="JBANAX010000780">
    <property type="protein sequence ID" value="KAL1193536.1"/>
    <property type="molecule type" value="Genomic_DNA"/>
</dbReference>
<keyword evidence="4" id="KW-1185">Reference proteome</keyword>
<dbReference type="InterPro" id="IPR005162">
    <property type="entry name" value="Retrotrans_gag_dom"/>
</dbReference>
<reference evidence="3 4" key="1">
    <citation type="submission" date="2024-04" db="EMBL/GenBank/DDBJ databases">
        <title>Genome assembly C_amara_ONT_v2.</title>
        <authorList>
            <person name="Yant L."/>
            <person name="Moore C."/>
            <person name="Slenker M."/>
        </authorList>
    </citation>
    <scope>NUCLEOTIDE SEQUENCE [LARGE SCALE GENOMIC DNA]</scope>
    <source>
        <tissue evidence="3">Leaf</tissue>
    </source>
</reference>
<feature type="region of interest" description="Disordered" evidence="1">
    <location>
        <begin position="192"/>
        <end position="233"/>
    </location>
</feature>
<dbReference type="CDD" id="cd00303">
    <property type="entry name" value="retropepsin_like"/>
    <property type="match status" value="1"/>
</dbReference>
<feature type="compositionally biased region" description="Basic and acidic residues" evidence="1">
    <location>
        <begin position="590"/>
        <end position="601"/>
    </location>
</feature>
<evidence type="ECO:0000313" key="4">
    <source>
        <dbReference type="Proteomes" id="UP001558713"/>
    </source>
</evidence>
<gene>
    <name evidence="3" type="ORF">V5N11_025733</name>
</gene>
<sequence length="924" mass="102641">MNPRDIVDPPPTIEPASSSSSESGEEELHAGLRPTSSTAGTGPSNPNQGGTRNLSAENETEEQRLPENFEELTPPSGTNIALRPENQVAAQSDPSDLVSAQLTNLVSLVHQLVNRQERHEQQLQDLSQSINPPRIRTGTRPSRVTFREGIADGDLPRTRLDFNENGNLIPDFRPIETPLNNGIPPMFTPPTGTSAMGSNLASTSSQNLRYRANPSERELPSPPPSLSNGGPPQTVWMGSSAFASHSQVTPIPGILPNGNYRQTSNSNTRETPVFSLDNNSGLLTYPPSGATTYNLSSLSGSNQDYLRRCFEDQNLQIRKINSQIHRAMSSTPEIELLIEQTRRTPFTDRIANAYIRDNRRIRFPEYDGTKDPRAYLKAFRLTITRAHLTDEEREAAHCRFFAENLTGSALEWFSSLEGNSIDSFEQLISAFLKQYSVFLETEASEADLWEITQTRGQSLRTYIEKFKAARAKIHVVNHKVAIKALEKGLWHRSMFYKELALNPPETLDDALHRASRFIALEEHIAAKEGRAPAQADSQAPKNQGKKQGPRENQTQGEHACAVSDTPVGQRPGEVVPNQGTSGNQRNSKFRPYDESKYCSHHERTGHSTEECAEVMKQLAKKFAAGELKSVELNKKPSFKRAQYQNRSGQPEEFKKRERTQEEETNSPPPDPAKSKKRIDAILRNLKELHINDKAGSSVFTPPLAPKKKPTSRLRQRLCGNDADTAIHRINFIFGGPGICGKSINSIKADRRKEKSGPKEIIPLQGPNTKISFWESETSELDLPHDDALIIDLDVAGFELTKMMVDTGSSVDLIFYSVLQRMEIPDNRIRGVKMLLTGFAGETTISLGTIQLPVIAGGVEKIVDFVVVDRKAPFHAILGRPWIHTMKAVASTYHQCIKFPSPNGIQTIRGCQSASRICYAKESPQ</sequence>
<feature type="compositionally biased region" description="Polar residues" evidence="1">
    <location>
        <begin position="192"/>
        <end position="208"/>
    </location>
</feature>
<feature type="compositionally biased region" description="Polar residues" evidence="1">
    <location>
        <begin position="577"/>
        <end position="586"/>
    </location>
</feature>
<feature type="compositionally biased region" description="Polar residues" evidence="1">
    <location>
        <begin position="34"/>
        <end position="57"/>
    </location>
</feature>
<feature type="region of interest" description="Disordered" evidence="1">
    <location>
        <begin position="1"/>
        <end position="78"/>
    </location>
</feature>
<evidence type="ECO:0000259" key="2">
    <source>
        <dbReference type="Pfam" id="PF03732"/>
    </source>
</evidence>
<dbReference type="InterPro" id="IPR021109">
    <property type="entry name" value="Peptidase_aspartic_dom_sf"/>
</dbReference>
<evidence type="ECO:0000256" key="1">
    <source>
        <dbReference type="SAM" id="MobiDB-lite"/>
    </source>
</evidence>
<feature type="region of interest" description="Disordered" evidence="1">
    <location>
        <begin position="528"/>
        <end position="601"/>
    </location>
</feature>